<name>A0ABS3QHW4_9BACT</name>
<gene>
    <name evidence="2" type="ORF">J4E00_16765</name>
</gene>
<dbReference type="PANTHER" id="PTHR35580">
    <property type="entry name" value="CELL SURFACE GLYCOPROTEIN (S-LAYER PROTEIN)-LIKE PROTEIN"/>
    <property type="match status" value="1"/>
</dbReference>
<dbReference type="InterPro" id="IPR052918">
    <property type="entry name" value="Motility_Chemotaxis_Reg"/>
</dbReference>
<keyword evidence="3" id="KW-1185">Reference proteome</keyword>
<evidence type="ECO:0000313" key="2">
    <source>
        <dbReference type="EMBL" id="MBO2010716.1"/>
    </source>
</evidence>
<organism evidence="2 3">
    <name type="scientific">Hymenobacter negativus</name>
    <dbReference type="NCBI Taxonomy" id="2795026"/>
    <lineage>
        <taxon>Bacteria</taxon>
        <taxon>Pseudomonadati</taxon>
        <taxon>Bacteroidota</taxon>
        <taxon>Cytophagia</taxon>
        <taxon>Cytophagales</taxon>
        <taxon>Hymenobacteraceae</taxon>
        <taxon>Hymenobacter</taxon>
    </lineage>
</organism>
<dbReference type="Proteomes" id="UP000664369">
    <property type="component" value="Unassembled WGS sequence"/>
</dbReference>
<evidence type="ECO:0000313" key="3">
    <source>
        <dbReference type="Proteomes" id="UP000664369"/>
    </source>
</evidence>
<dbReference type="NCBIfam" id="TIGR04183">
    <property type="entry name" value="Por_Secre_tail"/>
    <property type="match status" value="1"/>
</dbReference>
<accession>A0ABS3QHW4</accession>
<keyword evidence="1" id="KW-0732">Signal</keyword>
<sequence length="551" mass="55320">MIKTILCFWLLTVGALSSGRAQAPVWAWATTPIPFAAADEARPNCAALDHAGNVLVTGYLVGRATFGSFTLTGSSAQGQDGFIGKLSPTGQWLWVAQAPLGFITSVVADGAGGAFVNGTFVGTATFGATQLTSVGQADVFVARVSASGQWLWATSFGGPGYDGNTRVQSDAAGNVWLSASFSGQVSVGAQQLSSAGATDVLVGKLSAVGQWLWAVSAGGPDFDGASAFALDGSGNAVVAGNFRSQASFGTTLLTNQGMVGGDVFVAKISDTGQWLWANRAGGPSPIGCGAALATGQGETVVTGFFRGNATFGSTLLNGLPSGSSTLYVARLSAMGQWQGTASVTNASGNALGLDANGNVLVAGQIEGGATFGNTTLACAGASDGFVAQLPNNGQWGWALGVGGAGADYCATLSADRLGNVAVTGTFQRAMTLAGNSFTNQTLYGYGGFVARIMGAALSTATTGLAESGLTVYPNPINTNQTKCRVHLKLSAPASSKVQVVNLLGQQVAMCVPVAAAGFAEVDLPQLSAGVYHVLATGSDGRALGKTTLVVE</sequence>
<feature type="signal peptide" evidence="1">
    <location>
        <begin position="1"/>
        <end position="23"/>
    </location>
</feature>
<dbReference type="RefSeq" id="WP_208176347.1">
    <property type="nucleotide sequence ID" value="NZ_JAGETZ010000008.1"/>
</dbReference>
<evidence type="ECO:0000256" key="1">
    <source>
        <dbReference type="SAM" id="SignalP"/>
    </source>
</evidence>
<dbReference type="InterPro" id="IPR026444">
    <property type="entry name" value="Secre_tail"/>
</dbReference>
<dbReference type="PANTHER" id="PTHR35580:SF1">
    <property type="entry name" value="PHYTASE-LIKE DOMAIN-CONTAINING PROTEIN"/>
    <property type="match status" value="1"/>
</dbReference>
<dbReference type="EMBL" id="JAGETZ010000008">
    <property type="protein sequence ID" value="MBO2010716.1"/>
    <property type="molecule type" value="Genomic_DNA"/>
</dbReference>
<comment type="caution">
    <text evidence="2">The sequence shown here is derived from an EMBL/GenBank/DDBJ whole genome shotgun (WGS) entry which is preliminary data.</text>
</comment>
<proteinExistence type="predicted"/>
<reference evidence="2 3" key="1">
    <citation type="submission" date="2021-03" db="EMBL/GenBank/DDBJ databases">
        <authorList>
            <person name="Kim M.K."/>
        </authorList>
    </citation>
    <scope>NUCLEOTIDE SEQUENCE [LARGE SCALE GENOMIC DNA]</scope>
    <source>
        <strain evidence="2 3">BT442</strain>
    </source>
</reference>
<feature type="chain" id="PRO_5045212045" evidence="1">
    <location>
        <begin position="24"/>
        <end position="551"/>
    </location>
</feature>
<dbReference type="SUPFAM" id="SSF63829">
    <property type="entry name" value="Calcium-dependent phosphotriesterase"/>
    <property type="match status" value="1"/>
</dbReference>
<protein>
    <submittedName>
        <fullName evidence="2">T9SS type A sorting domain-containing protein</fullName>
    </submittedName>
</protein>